<dbReference type="PROSITE" id="PS50097">
    <property type="entry name" value="BTB"/>
    <property type="match status" value="1"/>
</dbReference>
<dbReference type="InterPro" id="IPR011333">
    <property type="entry name" value="SKP1/BTB/POZ_sf"/>
</dbReference>
<reference evidence="2 3" key="1">
    <citation type="submission" date="2018-06" db="EMBL/GenBank/DDBJ databases">
        <title>A transcriptomic atlas of mushroom development highlights an independent origin of complex multicellularity.</title>
        <authorList>
            <consortium name="DOE Joint Genome Institute"/>
            <person name="Krizsan K."/>
            <person name="Almasi E."/>
            <person name="Merenyi Z."/>
            <person name="Sahu N."/>
            <person name="Viragh M."/>
            <person name="Koszo T."/>
            <person name="Mondo S."/>
            <person name="Kiss B."/>
            <person name="Balint B."/>
            <person name="Kues U."/>
            <person name="Barry K."/>
            <person name="Hegedus J.C."/>
            <person name="Henrissat B."/>
            <person name="Johnson J."/>
            <person name="Lipzen A."/>
            <person name="Ohm R."/>
            <person name="Nagy I."/>
            <person name="Pangilinan J."/>
            <person name="Yan J."/>
            <person name="Xiong Y."/>
            <person name="Grigoriev I.V."/>
            <person name="Hibbett D.S."/>
            <person name="Nagy L.G."/>
        </authorList>
    </citation>
    <scope>NUCLEOTIDE SEQUENCE [LARGE SCALE GENOMIC DNA]</scope>
    <source>
        <strain evidence="2 3">SZMC22713</strain>
    </source>
</reference>
<dbReference type="EMBL" id="ML170237">
    <property type="protein sequence ID" value="TDL16720.1"/>
    <property type="molecule type" value="Genomic_DNA"/>
</dbReference>
<dbReference type="SUPFAM" id="SSF54695">
    <property type="entry name" value="POZ domain"/>
    <property type="match status" value="1"/>
</dbReference>
<dbReference type="Proteomes" id="UP000294933">
    <property type="component" value="Unassembled WGS sequence"/>
</dbReference>
<feature type="non-terminal residue" evidence="2">
    <location>
        <position position="206"/>
    </location>
</feature>
<organism evidence="2 3">
    <name type="scientific">Rickenella mellea</name>
    <dbReference type="NCBI Taxonomy" id="50990"/>
    <lineage>
        <taxon>Eukaryota</taxon>
        <taxon>Fungi</taxon>
        <taxon>Dikarya</taxon>
        <taxon>Basidiomycota</taxon>
        <taxon>Agaricomycotina</taxon>
        <taxon>Agaricomycetes</taxon>
        <taxon>Hymenochaetales</taxon>
        <taxon>Rickenellaceae</taxon>
        <taxon>Rickenella</taxon>
    </lineage>
</organism>
<gene>
    <name evidence="2" type="ORF">BD410DRAFT_689424</name>
</gene>
<dbReference type="InterPro" id="IPR000210">
    <property type="entry name" value="BTB/POZ_dom"/>
</dbReference>
<dbReference type="Pfam" id="PF00651">
    <property type="entry name" value="BTB"/>
    <property type="match status" value="1"/>
</dbReference>
<proteinExistence type="predicted"/>
<dbReference type="AlphaFoldDB" id="A0A4Y7PQD5"/>
<evidence type="ECO:0000259" key="1">
    <source>
        <dbReference type="PROSITE" id="PS50097"/>
    </source>
</evidence>
<feature type="domain" description="BTB" evidence="1">
    <location>
        <begin position="12"/>
        <end position="81"/>
    </location>
</feature>
<dbReference type="OrthoDB" id="3204157at2759"/>
<accession>A0A4Y7PQD5</accession>
<evidence type="ECO:0000313" key="3">
    <source>
        <dbReference type="Proteomes" id="UP000294933"/>
    </source>
</evidence>
<dbReference type="VEuPathDB" id="FungiDB:BD410DRAFT_689424"/>
<dbReference type="CDD" id="cd18186">
    <property type="entry name" value="BTB_POZ_ZBTB_KLHL-like"/>
    <property type="match status" value="1"/>
</dbReference>
<protein>
    <recommendedName>
        <fullName evidence="1">BTB domain-containing protein</fullName>
    </recommendedName>
</protein>
<evidence type="ECO:0000313" key="2">
    <source>
        <dbReference type="EMBL" id="TDL16720.1"/>
    </source>
</evidence>
<dbReference type="Gene3D" id="3.30.710.10">
    <property type="entry name" value="Potassium Channel Kv1.1, Chain A"/>
    <property type="match status" value="1"/>
</dbReference>
<keyword evidence="3" id="KW-1185">Reference proteome</keyword>
<feature type="non-terminal residue" evidence="2">
    <location>
        <position position="1"/>
    </location>
</feature>
<name>A0A4Y7PQD5_9AGAM</name>
<dbReference type="SMART" id="SM00225">
    <property type="entry name" value="BTB"/>
    <property type="match status" value="1"/>
</dbReference>
<sequence>RKRHPKLWFKDGDIIFTTNATIFRVHRGVLSMHASVFADMFSLPYPNSDNVNPTFDGLPVVEVSDADDDFAHLLHLFYDRRYYQHGTETTFDKISGLLRMSTKYQMDELRGEIISHLALAYPSMLEKYKEAIDPKVQLPLFPPFKGQHFVIVALARETDASALLPAALWRSSCSGPNDIINGFVNADGRQIFRLPAFDIPLCMKAK</sequence>